<dbReference type="PATRIC" id="fig|1341683.3.peg.948"/>
<dbReference type="RefSeq" id="WP_004903976.1">
    <property type="nucleotide sequence ID" value="NZ_BBTI01000031.1"/>
</dbReference>
<reference evidence="2 3" key="1">
    <citation type="submission" date="2013-10" db="EMBL/GenBank/DDBJ databases">
        <title>The Genome Sequence of Acinetobacter brisouii CIP 110357.</title>
        <authorList>
            <consortium name="The Broad Institute Genomics Platform"/>
            <consortium name="The Broad Institute Genome Sequencing Center for Infectious Disease"/>
            <person name="Cerqueira G."/>
            <person name="Feldgarden M."/>
            <person name="Courvalin P."/>
            <person name="Grillot-Courvalin C."/>
            <person name="Clermont D."/>
            <person name="Rocha E."/>
            <person name="Yoon E.-J."/>
            <person name="Nemec A."/>
            <person name="Young S.K."/>
            <person name="Zeng Q."/>
            <person name="Gargeya S."/>
            <person name="Fitzgerald M."/>
            <person name="Abouelleil A."/>
            <person name="Alvarado L."/>
            <person name="Berlin A.M."/>
            <person name="Chapman S.B."/>
            <person name="Gainer-Dewar J."/>
            <person name="Goldberg J."/>
            <person name="Gnerre S."/>
            <person name="Griggs A."/>
            <person name="Gujja S."/>
            <person name="Hansen M."/>
            <person name="Howarth C."/>
            <person name="Imamovic A."/>
            <person name="Ireland A."/>
            <person name="Larimer J."/>
            <person name="McCowan C."/>
            <person name="Murphy C."/>
            <person name="Pearson M."/>
            <person name="Poon T.W."/>
            <person name="Priest M."/>
            <person name="Roberts A."/>
            <person name="Saif S."/>
            <person name="Shea T."/>
            <person name="Sykes S."/>
            <person name="Wortman J."/>
            <person name="Nusbaum C."/>
            <person name="Birren B."/>
        </authorList>
    </citation>
    <scope>NUCLEOTIDE SEQUENCE [LARGE SCALE GENOMIC DNA]</scope>
    <source>
        <strain evidence="2 3">CIP 110357</strain>
    </source>
</reference>
<evidence type="ECO:0000313" key="3">
    <source>
        <dbReference type="Proteomes" id="UP000018418"/>
    </source>
</evidence>
<comment type="caution">
    <text evidence="2">The sequence shown here is derived from an EMBL/GenBank/DDBJ whole genome shotgun (WGS) entry which is preliminary data.</text>
</comment>
<evidence type="ECO:0000313" key="2">
    <source>
        <dbReference type="EMBL" id="ESK52794.1"/>
    </source>
</evidence>
<keyword evidence="1" id="KW-0812">Transmembrane</keyword>
<gene>
    <name evidence="2" type="ORF">P255_00956</name>
</gene>
<dbReference type="AlphaFoldDB" id="V2VYJ4"/>
<proteinExistence type="predicted"/>
<dbReference type="EMBL" id="AYEU01000003">
    <property type="protein sequence ID" value="ESK52794.1"/>
    <property type="molecule type" value="Genomic_DNA"/>
</dbReference>
<dbReference type="HOGENOM" id="CLU_2802564_0_0_6"/>
<keyword evidence="1" id="KW-0472">Membrane</keyword>
<feature type="transmembrane region" description="Helical" evidence="1">
    <location>
        <begin position="14"/>
        <end position="33"/>
    </location>
</feature>
<accession>V2VYJ4</accession>
<name>V2VYJ4_9GAMM</name>
<dbReference type="Proteomes" id="UP000018418">
    <property type="component" value="Unassembled WGS sequence"/>
</dbReference>
<organism evidence="2 3">
    <name type="scientific">Acinetobacter brisouii CIP 110357</name>
    <dbReference type="NCBI Taxonomy" id="1341683"/>
    <lineage>
        <taxon>Bacteria</taxon>
        <taxon>Pseudomonadati</taxon>
        <taxon>Pseudomonadota</taxon>
        <taxon>Gammaproteobacteria</taxon>
        <taxon>Moraxellales</taxon>
        <taxon>Moraxellaceae</taxon>
        <taxon>Acinetobacter</taxon>
    </lineage>
</organism>
<keyword evidence="3" id="KW-1185">Reference proteome</keyword>
<sequence>MEKNLLSVKSKSGLIFPAFVALIIFCVVFFTAIREADHQEREATVVKVQVQSEREAQSLYQAAKKGER</sequence>
<evidence type="ECO:0000256" key="1">
    <source>
        <dbReference type="SAM" id="Phobius"/>
    </source>
</evidence>
<protein>
    <submittedName>
        <fullName evidence="2">Uncharacterized protein</fullName>
    </submittedName>
</protein>
<keyword evidence="1" id="KW-1133">Transmembrane helix</keyword>